<accession>A0ABW2UWB4</accession>
<comment type="caution">
    <text evidence="6">The sequence shown here is derived from an EMBL/GenBank/DDBJ whole genome shotgun (WGS) entry which is preliminary data.</text>
</comment>
<dbReference type="InterPro" id="IPR039424">
    <property type="entry name" value="SBP_5"/>
</dbReference>
<proteinExistence type="inferred from homology"/>
<dbReference type="InterPro" id="IPR030678">
    <property type="entry name" value="Peptide/Ni-bd"/>
</dbReference>
<dbReference type="SUPFAM" id="SSF53850">
    <property type="entry name" value="Periplasmic binding protein-like II"/>
    <property type="match status" value="1"/>
</dbReference>
<protein>
    <submittedName>
        <fullName evidence="6">ABC transporter substrate-binding protein</fullName>
    </submittedName>
</protein>
<evidence type="ECO:0000313" key="7">
    <source>
        <dbReference type="Proteomes" id="UP001596620"/>
    </source>
</evidence>
<evidence type="ECO:0000313" key="6">
    <source>
        <dbReference type="EMBL" id="MFC7747243.1"/>
    </source>
</evidence>
<dbReference type="PANTHER" id="PTHR30290">
    <property type="entry name" value="PERIPLASMIC BINDING COMPONENT OF ABC TRANSPORTER"/>
    <property type="match status" value="1"/>
</dbReference>
<name>A0ABW2UWB4_9BACI</name>
<keyword evidence="7" id="KW-1185">Reference proteome</keyword>
<keyword evidence="3 4" id="KW-0732">Signal</keyword>
<dbReference type="PANTHER" id="PTHR30290:SF9">
    <property type="entry name" value="OLIGOPEPTIDE-BINDING PROTEIN APPA"/>
    <property type="match status" value="1"/>
</dbReference>
<comment type="similarity">
    <text evidence="1">Belongs to the bacterial solute-binding protein 5 family.</text>
</comment>
<dbReference type="Pfam" id="PF00496">
    <property type="entry name" value="SBP_bac_5"/>
    <property type="match status" value="1"/>
</dbReference>
<dbReference type="Gene3D" id="3.40.190.10">
    <property type="entry name" value="Periplasmic binding protein-like II"/>
    <property type="match status" value="1"/>
</dbReference>
<sequence>MRLKRSMMVIMMALLTAALGACASAEEDAGSAETADASKGKDLVLAIGGEPDEGFDPTTGWGQYGSPLFQSTLLTYDEDLAIQKDLATDYHVSDDGLEWTIAIREDVQFSDGEDLTARDVVFTYKTAQTSGSVIDLSNVKSIEKADAHTMTFTLKEPDSTFIDQLARIGIVPEHAYDEAYNEHPIGSGPFQLVEWRKGQQLIVEANPHYYGDPPNFEKLTFLFLEEDAAFAAAQAGEADVAAVPPSLADETVEGMRLVDLQSVDNRGVMLPYPEAGGETEEGYPLGNAVTSDRAIRKAMNIAVDREGLVDGVLEGYGTPAYTIADDLPWWNPDTVIEDNRLADAKRLLAEAGWQENDAGVREKDGVEASFTLYYPSDDHIRQSLALAFASQMEPLGLSISTEGKSWDELERLMPANPVMMGYGNQTPLEMYHTYSSHTKAESLNNANYYSNPDVDRYMEQAMRATSQEAANAFWKKAQWDGETGFTAKGDAPWVWLVNIEHTYFIKDDLKIGEQRIQPHGHGWPITDAIENWHWQDAEEG</sequence>
<gene>
    <name evidence="6" type="ORF">ACFQU8_08330</name>
</gene>
<dbReference type="InterPro" id="IPR000914">
    <property type="entry name" value="SBP_5_dom"/>
</dbReference>
<dbReference type="Gene3D" id="3.10.105.10">
    <property type="entry name" value="Dipeptide-binding Protein, Domain 3"/>
    <property type="match status" value="1"/>
</dbReference>
<dbReference type="EMBL" id="JBHTGR010000017">
    <property type="protein sequence ID" value="MFC7747243.1"/>
    <property type="molecule type" value="Genomic_DNA"/>
</dbReference>
<evidence type="ECO:0000256" key="3">
    <source>
        <dbReference type="ARBA" id="ARBA00022729"/>
    </source>
</evidence>
<evidence type="ECO:0000256" key="4">
    <source>
        <dbReference type="SAM" id="SignalP"/>
    </source>
</evidence>
<organism evidence="6 7">
    <name type="scientific">Lentibacillus kimchii</name>
    <dbReference type="NCBI Taxonomy" id="1542911"/>
    <lineage>
        <taxon>Bacteria</taxon>
        <taxon>Bacillati</taxon>
        <taxon>Bacillota</taxon>
        <taxon>Bacilli</taxon>
        <taxon>Bacillales</taxon>
        <taxon>Bacillaceae</taxon>
        <taxon>Lentibacillus</taxon>
    </lineage>
</organism>
<keyword evidence="2" id="KW-0813">Transport</keyword>
<evidence type="ECO:0000256" key="2">
    <source>
        <dbReference type="ARBA" id="ARBA00022448"/>
    </source>
</evidence>
<feature type="signal peptide" evidence="4">
    <location>
        <begin position="1"/>
        <end position="23"/>
    </location>
</feature>
<evidence type="ECO:0000256" key="1">
    <source>
        <dbReference type="ARBA" id="ARBA00005695"/>
    </source>
</evidence>
<feature type="domain" description="Solute-binding protein family 5" evidence="5">
    <location>
        <begin position="82"/>
        <end position="411"/>
    </location>
</feature>
<dbReference type="PROSITE" id="PS51257">
    <property type="entry name" value="PROKAR_LIPOPROTEIN"/>
    <property type="match status" value="1"/>
</dbReference>
<evidence type="ECO:0000259" key="5">
    <source>
        <dbReference type="Pfam" id="PF00496"/>
    </source>
</evidence>
<reference evidence="7" key="1">
    <citation type="journal article" date="2019" name="Int. J. Syst. Evol. Microbiol.">
        <title>The Global Catalogue of Microorganisms (GCM) 10K type strain sequencing project: providing services to taxonomists for standard genome sequencing and annotation.</title>
        <authorList>
            <consortium name="The Broad Institute Genomics Platform"/>
            <consortium name="The Broad Institute Genome Sequencing Center for Infectious Disease"/>
            <person name="Wu L."/>
            <person name="Ma J."/>
        </authorList>
    </citation>
    <scope>NUCLEOTIDE SEQUENCE [LARGE SCALE GENOMIC DNA]</scope>
    <source>
        <strain evidence="7">JCM 30234</strain>
    </source>
</reference>
<dbReference type="PIRSF" id="PIRSF002741">
    <property type="entry name" value="MppA"/>
    <property type="match status" value="1"/>
</dbReference>
<dbReference type="CDD" id="cd08518">
    <property type="entry name" value="PBP2_NikA_DppA_OppA_like_19"/>
    <property type="match status" value="1"/>
</dbReference>
<feature type="chain" id="PRO_5046479155" evidence="4">
    <location>
        <begin position="24"/>
        <end position="540"/>
    </location>
</feature>
<dbReference type="Proteomes" id="UP001596620">
    <property type="component" value="Unassembled WGS sequence"/>
</dbReference>